<comment type="caution">
    <text evidence="1">The sequence shown here is derived from an EMBL/GenBank/DDBJ whole genome shotgun (WGS) entry which is preliminary data.</text>
</comment>
<proteinExistence type="predicted"/>
<gene>
    <name evidence="1" type="ORF">S01H4_33904</name>
</gene>
<evidence type="ECO:0000313" key="1">
    <source>
        <dbReference type="EMBL" id="GAG83284.1"/>
    </source>
</evidence>
<accession>X1ALB0</accession>
<name>X1ALB0_9ZZZZ</name>
<organism evidence="1">
    <name type="scientific">marine sediment metagenome</name>
    <dbReference type="NCBI Taxonomy" id="412755"/>
    <lineage>
        <taxon>unclassified sequences</taxon>
        <taxon>metagenomes</taxon>
        <taxon>ecological metagenomes</taxon>
    </lineage>
</organism>
<dbReference type="AlphaFoldDB" id="X1ALB0"/>
<dbReference type="EMBL" id="BART01017891">
    <property type="protein sequence ID" value="GAG83284.1"/>
    <property type="molecule type" value="Genomic_DNA"/>
</dbReference>
<sequence length="111" mass="12267">MVSKGRVINALSLIVTSGYYKTVARSGSSLDYSKFHTPENAVWIEYQVIIYPYIKVATKSRYRSDASMRPKETPAVQVAVELVVLDVDVSGARGNVGPSARIRWITIATCK</sequence>
<reference evidence="1" key="1">
    <citation type="journal article" date="2014" name="Front. Microbiol.">
        <title>High frequency of phylogenetically diverse reductive dehalogenase-homologous genes in deep subseafloor sedimentary metagenomes.</title>
        <authorList>
            <person name="Kawai M."/>
            <person name="Futagami T."/>
            <person name="Toyoda A."/>
            <person name="Takaki Y."/>
            <person name="Nishi S."/>
            <person name="Hori S."/>
            <person name="Arai W."/>
            <person name="Tsubouchi T."/>
            <person name="Morono Y."/>
            <person name="Uchiyama I."/>
            <person name="Ito T."/>
            <person name="Fujiyama A."/>
            <person name="Inagaki F."/>
            <person name="Takami H."/>
        </authorList>
    </citation>
    <scope>NUCLEOTIDE SEQUENCE</scope>
    <source>
        <strain evidence="1">Expedition CK06-06</strain>
    </source>
</reference>
<protein>
    <submittedName>
        <fullName evidence="1">Uncharacterized protein</fullName>
    </submittedName>
</protein>